<dbReference type="EMBL" id="LIZY01000006">
    <property type="protein sequence ID" value="KPJ64793.1"/>
    <property type="molecule type" value="Genomic_DNA"/>
</dbReference>
<feature type="region of interest" description="Disordered" evidence="1">
    <location>
        <begin position="1"/>
        <end position="73"/>
    </location>
</feature>
<evidence type="ECO:0000313" key="2">
    <source>
        <dbReference type="EMBL" id="KPJ64793.1"/>
    </source>
</evidence>
<dbReference type="AlphaFoldDB" id="A0A0S7XRV1"/>
<evidence type="ECO:0000313" key="3">
    <source>
        <dbReference type="Proteomes" id="UP000052020"/>
    </source>
</evidence>
<feature type="compositionally biased region" description="Pro residues" evidence="1">
    <location>
        <begin position="1"/>
        <end position="16"/>
    </location>
</feature>
<feature type="compositionally biased region" description="Basic and acidic residues" evidence="1">
    <location>
        <begin position="61"/>
        <end position="73"/>
    </location>
</feature>
<reference evidence="2 3" key="1">
    <citation type="journal article" date="2015" name="Microbiome">
        <title>Genomic resolution of linkages in carbon, nitrogen, and sulfur cycling among widespread estuary sediment bacteria.</title>
        <authorList>
            <person name="Baker B.J."/>
            <person name="Lazar C.S."/>
            <person name="Teske A.P."/>
            <person name="Dick G.J."/>
        </authorList>
    </citation>
    <scope>NUCLEOTIDE SEQUENCE [LARGE SCALE GENOMIC DNA]</scope>
    <source>
        <strain evidence="2">DG_56</strain>
    </source>
</reference>
<organism evidence="2 3">
    <name type="scientific">candidate division KD3-62 bacterium DG_56</name>
    <dbReference type="NCBI Taxonomy" id="1704032"/>
    <lineage>
        <taxon>Bacteria</taxon>
        <taxon>candidate division KD3-62</taxon>
    </lineage>
</organism>
<evidence type="ECO:0000256" key="1">
    <source>
        <dbReference type="SAM" id="MobiDB-lite"/>
    </source>
</evidence>
<protein>
    <submittedName>
        <fullName evidence="2">Uncharacterized protein</fullName>
    </submittedName>
</protein>
<dbReference type="Proteomes" id="UP000052020">
    <property type="component" value="Unassembled WGS sequence"/>
</dbReference>
<gene>
    <name evidence="2" type="ORF">AMK68_00460</name>
</gene>
<name>A0A0S7XRV1_9BACT</name>
<comment type="caution">
    <text evidence="2">The sequence shown here is derived from an EMBL/GenBank/DDBJ whole genome shotgun (WGS) entry which is preliminary data.</text>
</comment>
<proteinExistence type="predicted"/>
<sequence length="73" mass="8284">MRLPPRPPRTPRPVPAPGCEMNNSHCRRSALGRLRSREYRPRLRTGGARLRDLARSSGETAGRRLDTRPADRP</sequence>
<accession>A0A0S7XRV1</accession>